<name>A0A1L2ZQI9_9MICC</name>
<dbReference type="STRING" id="556325.BHE16_11085"/>
<evidence type="ECO:0000256" key="3">
    <source>
        <dbReference type="ARBA" id="ARBA00022692"/>
    </source>
</evidence>
<dbReference type="GO" id="GO:0015093">
    <property type="term" value="F:ferrous iron transmembrane transporter activity"/>
    <property type="evidence" value="ECO:0007669"/>
    <property type="project" value="TreeGrafter"/>
</dbReference>
<feature type="transmembrane region" description="Helical" evidence="6">
    <location>
        <begin position="243"/>
        <end position="262"/>
    </location>
</feature>
<evidence type="ECO:0000256" key="2">
    <source>
        <dbReference type="ARBA" id="ARBA00008333"/>
    </source>
</evidence>
<keyword evidence="4 6" id="KW-1133">Transmembrane helix</keyword>
<dbReference type="NCBIfam" id="NF041756">
    <property type="entry name" value="EfeU"/>
    <property type="match status" value="1"/>
</dbReference>
<evidence type="ECO:0000313" key="7">
    <source>
        <dbReference type="EMBL" id="APF41437.1"/>
    </source>
</evidence>
<protein>
    <submittedName>
        <fullName evidence="7">High-affinity Fe2+/Pb2+ permease</fullName>
    </submittedName>
</protein>
<gene>
    <name evidence="7" type="ORF">BHE16_11085</name>
</gene>
<accession>A0A1L2ZQI9</accession>
<feature type="transmembrane region" description="Helical" evidence="6">
    <location>
        <begin position="108"/>
        <end position="125"/>
    </location>
</feature>
<keyword evidence="8" id="KW-1185">Reference proteome</keyword>
<reference evidence="7 8" key="1">
    <citation type="submission" date="2016-11" db="EMBL/GenBank/DDBJ databases">
        <title>Genome sequencing of Zhihengliuella aestuarii B18 antagonistic to Plasmodiophora brassicae.</title>
        <authorList>
            <person name="Luo Y."/>
        </authorList>
    </citation>
    <scope>NUCLEOTIDE SEQUENCE [LARGE SCALE GENOMIC DNA]</scope>
    <source>
        <strain evidence="7 8">B18</strain>
    </source>
</reference>
<dbReference type="PANTHER" id="PTHR31632:SF2">
    <property type="entry name" value="PLASMA MEMBRANE IRON PERMEASE"/>
    <property type="match status" value="1"/>
</dbReference>
<dbReference type="RefSeq" id="WP_071894907.1">
    <property type="nucleotide sequence ID" value="NZ_CP018135.1"/>
</dbReference>
<evidence type="ECO:0000256" key="1">
    <source>
        <dbReference type="ARBA" id="ARBA00004141"/>
    </source>
</evidence>
<feature type="transmembrane region" description="Helical" evidence="6">
    <location>
        <begin position="145"/>
        <end position="166"/>
    </location>
</feature>
<feature type="transmembrane region" description="Helical" evidence="6">
    <location>
        <begin position="6"/>
        <end position="26"/>
    </location>
</feature>
<proteinExistence type="inferred from homology"/>
<dbReference type="EMBL" id="CP018135">
    <property type="protein sequence ID" value="APF41437.1"/>
    <property type="molecule type" value="Genomic_DNA"/>
</dbReference>
<comment type="similarity">
    <text evidence="2">Belongs to the oxidase-dependent Fe transporter (OFeT) (TC 9.A.10.1) family.</text>
</comment>
<evidence type="ECO:0000256" key="6">
    <source>
        <dbReference type="SAM" id="Phobius"/>
    </source>
</evidence>
<dbReference type="Proteomes" id="UP000183530">
    <property type="component" value="Chromosome"/>
</dbReference>
<dbReference type="KEGG" id="nae:BHE16_11085"/>
<evidence type="ECO:0000313" key="8">
    <source>
        <dbReference type="Proteomes" id="UP000183530"/>
    </source>
</evidence>
<dbReference type="AlphaFoldDB" id="A0A1L2ZQI9"/>
<feature type="transmembrane region" description="Helical" evidence="6">
    <location>
        <begin position="38"/>
        <end position="58"/>
    </location>
</feature>
<sequence>MTGNFLIGLREGLEAALVVVLLLAYLNKTGRSHLAKRIWIGVAAAVVVSLGFGALLTFGPSGLTFEAQEFIGGTLSIIAVGFVTWMVFWMARAARGLGADLRSKVDDAAAASTGALVAVAALAVGREGLETALFLWAAARATGETWEPLVGAAIGLAVAILMGFLIHKGVLAIKLAPFFKWTGALLIIIAGGVLAYGIHDLQEAGVLPGLHNLAFDVSTIIPPASWYGVLLKGIFNFSPQTTWLEAIAWVAYVIPVMALYFARLRGGNSQPSASASGTHSAVVSAH</sequence>
<keyword evidence="5 6" id="KW-0472">Membrane</keyword>
<dbReference type="OrthoDB" id="7260758at2"/>
<evidence type="ECO:0000256" key="5">
    <source>
        <dbReference type="ARBA" id="ARBA00023136"/>
    </source>
</evidence>
<dbReference type="GO" id="GO:0033573">
    <property type="term" value="C:high-affinity iron permease complex"/>
    <property type="evidence" value="ECO:0007669"/>
    <property type="project" value="InterPro"/>
</dbReference>
<dbReference type="PANTHER" id="PTHR31632">
    <property type="entry name" value="IRON TRANSPORTER FTH1"/>
    <property type="match status" value="1"/>
</dbReference>
<organism evidence="7 8">
    <name type="scientific">Neomicrococcus aestuarii</name>
    <dbReference type="NCBI Taxonomy" id="556325"/>
    <lineage>
        <taxon>Bacteria</taxon>
        <taxon>Bacillati</taxon>
        <taxon>Actinomycetota</taxon>
        <taxon>Actinomycetes</taxon>
        <taxon>Micrococcales</taxon>
        <taxon>Micrococcaceae</taxon>
        <taxon>Neomicrococcus</taxon>
    </lineage>
</organism>
<dbReference type="InterPro" id="IPR004923">
    <property type="entry name" value="FTR1/Fip1/EfeU"/>
</dbReference>
<feature type="transmembrane region" description="Helical" evidence="6">
    <location>
        <begin position="178"/>
        <end position="198"/>
    </location>
</feature>
<keyword evidence="3 6" id="KW-0812">Transmembrane</keyword>
<feature type="transmembrane region" description="Helical" evidence="6">
    <location>
        <begin position="70"/>
        <end position="88"/>
    </location>
</feature>
<comment type="subcellular location">
    <subcellularLocation>
        <location evidence="1">Membrane</location>
        <topology evidence="1">Multi-pass membrane protein</topology>
    </subcellularLocation>
</comment>
<evidence type="ECO:0000256" key="4">
    <source>
        <dbReference type="ARBA" id="ARBA00022989"/>
    </source>
</evidence>
<dbReference type="Pfam" id="PF03239">
    <property type="entry name" value="FTR1"/>
    <property type="match status" value="1"/>
</dbReference>